<sequence>MSMVASGVWAGEIPIEKAHALKEVGGGGRTMREELESIGYLGEMEASYKAMPIAAHFELHIGRSRQLSLLSTVQVDPLYSKDDLAGAWLLSVAGLAYPRQPNVVVVFKPCRGQTRAAIKLSQPPSTPPPAFRSSR</sequence>
<accession>A0A1W5CYJ9</accession>
<dbReference type="EMBL" id="FWEW01000837">
    <property type="protein sequence ID" value="SLM35906.1"/>
    <property type="molecule type" value="Genomic_DNA"/>
</dbReference>
<dbReference type="Proteomes" id="UP000192927">
    <property type="component" value="Unassembled WGS sequence"/>
</dbReference>
<dbReference type="GO" id="GO:0016787">
    <property type="term" value="F:hydrolase activity"/>
    <property type="evidence" value="ECO:0007669"/>
    <property type="project" value="UniProtKB-KW"/>
</dbReference>
<evidence type="ECO:0000313" key="2">
    <source>
        <dbReference type="Proteomes" id="UP000192927"/>
    </source>
</evidence>
<proteinExistence type="predicted"/>
<dbReference type="Gene3D" id="3.40.630.10">
    <property type="entry name" value="Zn peptidases"/>
    <property type="match status" value="1"/>
</dbReference>
<name>A0A1W5CYJ9_9LECA</name>
<evidence type="ECO:0000313" key="1">
    <source>
        <dbReference type="EMBL" id="SLM35906.1"/>
    </source>
</evidence>
<keyword evidence="2" id="KW-1185">Reference proteome</keyword>
<dbReference type="SUPFAM" id="SSF53187">
    <property type="entry name" value="Zn-dependent exopeptidases"/>
    <property type="match status" value="1"/>
</dbReference>
<keyword evidence="1" id="KW-0378">Hydrolase</keyword>
<reference evidence="2" key="1">
    <citation type="submission" date="2017-03" db="EMBL/GenBank/DDBJ databases">
        <authorList>
            <person name="Sharma R."/>
            <person name="Thines M."/>
        </authorList>
    </citation>
    <scope>NUCLEOTIDE SEQUENCE [LARGE SCALE GENOMIC DNA]</scope>
</reference>
<organism evidence="1 2">
    <name type="scientific">Lasallia pustulata</name>
    <dbReference type="NCBI Taxonomy" id="136370"/>
    <lineage>
        <taxon>Eukaryota</taxon>
        <taxon>Fungi</taxon>
        <taxon>Dikarya</taxon>
        <taxon>Ascomycota</taxon>
        <taxon>Pezizomycotina</taxon>
        <taxon>Lecanoromycetes</taxon>
        <taxon>OSLEUM clade</taxon>
        <taxon>Umbilicariomycetidae</taxon>
        <taxon>Umbilicariales</taxon>
        <taxon>Umbilicariaceae</taxon>
        <taxon>Lasallia</taxon>
    </lineage>
</organism>
<dbReference type="AlphaFoldDB" id="A0A1W5CYJ9"/>
<protein>
    <submittedName>
        <fullName evidence="1">N-carbamoyl-l-amino acid hydrolase</fullName>
    </submittedName>
</protein>